<dbReference type="OrthoDB" id="8772678at2"/>
<keyword evidence="4" id="KW-1185">Reference proteome</keyword>
<sequence length="345" mass="34231">MGLARPAHGLAGQRPRAHLHPGQLAAGGRRGRGDHAEGGSATVSAAKARVGIDIGATKMHGVAATSDGTVLADVLATTPTGGDAVVSAAAELVAQLRARVGDVLDGVVGVGVPGLVDAAGGNVKHAVNLGVDDWFPIAERLAERTGARVVVDNDVNAAALGAAQVTGHDDLVYLSLGTGLAAASILDGRLRRGFRSAAGEIGHVPVDPRGHPCQCGQVGCLETAASGSAVAEAWPVAGIAPAQALFDAAAAGDPRAVAVRDTFAARVADAIRLVCLTVDPEYVVLGGGVAQVGERLRVAVAHALAEQAATSPFLRSLDLPGRVLLVPGDVPVAALGAALLAGVPS</sequence>
<protein>
    <submittedName>
        <fullName evidence="3">ROK family protein</fullName>
    </submittedName>
</protein>
<dbReference type="InterPro" id="IPR000600">
    <property type="entry name" value="ROK"/>
</dbReference>
<dbReference type="PANTHER" id="PTHR18964:SF149">
    <property type="entry name" value="BIFUNCTIONAL UDP-N-ACETYLGLUCOSAMINE 2-EPIMERASE_N-ACETYLMANNOSAMINE KINASE"/>
    <property type="match status" value="1"/>
</dbReference>
<dbReference type="SUPFAM" id="SSF53067">
    <property type="entry name" value="Actin-like ATPase domain"/>
    <property type="match status" value="1"/>
</dbReference>
<evidence type="ECO:0000256" key="1">
    <source>
        <dbReference type="ARBA" id="ARBA00006479"/>
    </source>
</evidence>
<feature type="region of interest" description="Disordered" evidence="2">
    <location>
        <begin position="1"/>
        <end position="42"/>
    </location>
</feature>
<accession>A0A417Y3C3</accession>
<organism evidence="3 4">
    <name type="scientific">Nocardioides immobilis</name>
    <dbReference type="NCBI Taxonomy" id="2049295"/>
    <lineage>
        <taxon>Bacteria</taxon>
        <taxon>Bacillati</taxon>
        <taxon>Actinomycetota</taxon>
        <taxon>Actinomycetes</taxon>
        <taxon>Propionibacteriales</taxon>
        <taxon>Nocardioidaceae</taxon>
        <taxon>Nocardioides</taxon>
    </lineage>
</organism>
<evidence type="ECO:0000256" key="2">
    <source>
        <dbReference type="SAM" id="MobiDB-lite"/>
    </source>
</evidence>
<dbReference type="Gene3D" id="3.30.420.40">
    <property type="match status" value="2"/>
</dbReference>
<name>A0A417Y3C3_9ACTN</name>
<dbReference type="EMBL" id="QXGH01000014">
    <property type="protein sequence ID" value="RHW27067.1"/>
    <property type="molecule type" value="Genomic_DNA"/>
</dbReference>
<evidence type="ECO:0000313" key="3">
    <source>
        <dbReference type="EMBL" id="RHW27067.1"/>
    </source>
</evidence>
<dbReference type="PANTHER" id="PTHR18964">
    <property type="entry name" value="ROK (REPRESSOR, ORF, KINASE) FAMILY"/>
    <property type="match status" value="1"/>
</dbReference>
<dbReference type="AlphaFoldDB" id="A0A417Y3C3"/>
<evidence type="ECO:0000313" key="4">
    <source>
        <dbReference type="Proteomes" id="UP000283644"/>
    </source>
</evidence>
<gene>
    <name evidence="3" type="ORF">D0Z08_10360</name>
</gene>
<reference evidence="3 4" key="1">
    <citation type="submission" date="2018-09" db="EMBL/GenBank/DDBJ databases">
        <title>Genome sequencing of Nocardioides immobilis CCTCC AB 2017083 for comparison to Nocardioides silvaticus.</title>
        <authorList>
            <person name="Li C."/>
            <person name="Wang G."/>
        </authorList>
    </citation>
    <scope>NUCLEOTIDE SEQUENCE [LARGE SCALE GENOMIC DNA]</scope>
    <source>
        <strain evidence="3 4">CCTCC AB 2017083</strain>
    </source>
</reference>
<proteinExistence type="inferred from homology"/>
<dbReference type="Pfam" id="PF00480">
    <property type="entry name" value="ROK"/>
    <property type="match status" value="1"/>
</dbReference>
<dbReference type="Proteomes" id="UP000283644">
    <property type="component" value="Unassembled WGS sequence"/>
</dbReference>
<dbReference type="InterPro" id="IPR043129">
    <property type="entry name" value="ATPase_NBD"/>
</dbReference>
<comment type="similarity">
    <text evidence="1">Belongs to the ROK (NagC/XylR) family.</text>
</comment>
<comment type="caution">
    <text evidence="3">The sequence shown here is derived from an EMBL/GenBank/DDBJ whole genome shotgun (WGS) entry which is preliminary data.</text>
</comment>